<dbReference type="STRING" id="1434072.SAMN05216210_2622"/>
<feature type="signal peptide" evidence="1">
    <location>
        <begin position="1"/>
        <end position="21"/>
    </location>
</feature>
<dbReference type="CDD" id="cd16329">
    <property type="entry name" value="LolA_like"/>
    <property type="match status" value="1"/>
</dbReference>
<evidence type="ECO:0000313" key="2">
    <source>
        <dbReference type="EMBL" id="SDU24317.1"/>
    </source>
</evidence>
<keyword evidence="3" id="KW-1185">Reference proteome</keyword>
<dbReference type="AlphaFoldDB" id="A0A1H2GXE5"/>
<evidence type="ECO:0000313" key="3">
    <source>
        <dbReference type="Proteomes" id="UP000243924"/>
    </source>
</evidence>
<dbReference type="Proteomes" id="UP000243924">
    <property type="component" value="Chromosome I"/>
</dbReference>
<sequence>MKQRVMTTLAATLLLASAAQADTNAEQLGGSLTPIGAERAGNAAGTIPEWTGGLPTDAAPLRNDTFMGNPYADDQPLFVITADNYRDYEDQMAPGQVAMFQRYPDSFRMPVYESRRSVALPEEINQAAAYNANNASLVEGGNGVSNYQLAHAFPLPDNGLEVIWNHITRFRGGSMQRVVVQATPQVNGSYTIVRFVEEYVLPEYLTDFQAGNHANMLYFFKQQVTDPGRLAGNVLLVHETVDQVASPRNAWIYNAGQRRVRRAPQVSYDGPGTAADGMRTSDNLDMFNGAPDRYDWNLVGKREMLIPYNSYAMASPELTYDDIVQAGHLNPDHTRYELHRVWEVEAEVKPEHRHIYAKRHFFIDEDSWQAAHIDHYDARGTLWRVAEAHAMHRYNSQVAGFAAETLYDLIAGRYLVMGLNNQERNDYDYSYRTSSADFTAAALRQAGVR</sequence>
<reference evidence="3" key="1">
    <citation type="submission" date="2016-10" db="EMBL/GenBank/DDBJ databases">
        <authorList>
            <person name="Varghese N."/>
            <person name="Submissions S."/>
        </authorList>
    </citation>
    <scope>NUCLEOTIDE SEQUENCE [LARGE SCALE GENOMIC DNA]</scope>
    <source>
        <strain evidence="3">CECT 8338</strain>
    </source>
</reference>
<dbReference type="RefSeq" id="WP_092387582.1">
    <property type="nucleotide sequence ID" value="NZ_LT629787.1"/>
</dbReference>
<dbReference type="Gene3D" id="2.50.20.10">
    <property type="entry name" value="Lipoprotein localisation LolA/LolB/LppX"/>
    <property type="match status" value="1"/>
</dbReference>
<dbReference type="EMBL" id="LT629787">
    <property type="protein sequence ID" value="SDU24317.1"/>
    <property type="molecule type" value="Genomic_DNA"/>
</dbReference>
<name>A0A1H2GXE5_9GAMM</name>
<evidence type="ECO:0008006" key="4">
    <source>
        <dbReference type="Google" id="ProtNLM"/>
    </source>
</evidence>
<dbReference type="OrthoDB" id="178023at2"/>
<gene>
    <name evidence="2" type="ORF">SAMN05216210_2622</name>
</gene>
<proteinExistence type="predicted"/>
<dbReference type="InterPro" id="IPR010752">
    <property type="entry name" value="DUF1329"/>
</dbReference>
<accession>A0A1H2GXE5</accession>
<dbReference type="Pfam" id="PF07044">
    <property type="entry name" value="DUF1329"/>
    <property type="match status" value="1"/>
</dbReference>
<evidence type="ECO:0000256" key="1">
    <source>
        <dbReference type="SAM" id="SignalP"/>
    </source>
</evidence>
<feature type="chain" id="PRO_5009275228" description="DUF1329 domain-containing protein" evidence="1">
    <location>
        <begin position="22"/>
        <end position="449"/>
    </location>
</feature>
<protein>
    <recommendedName>
        <fullName evidence="4">DUF1329 domain-containing protein</fullName>
    </recommendedName>
</protein>
<organism evidence="2 3">
    <name type="scientific">Halopseudomonas salegens</name>
    <dbReference type="NCBI Taxonomy" id="1434072"/>
    <lineage>
        <taxon>Bacteria</taxon>
        <taxon>Pseudomonadati</taxon>
        <taxon>Pseudomonadota</taxon>
        <taxon>Gammaproteobacteria</taxon>
        <taxon>Pseudomonadales</taxon>
        <taxon>Pseudomonadaceae</taxon>
        <taxon>Halopseudomonas</taxon>
    </lineage>
</organism>
<keyword evidence="1" id="KW-0732">Signal</keyword>